<feature type="region of interest" description="Disordered" evidence="1">
    <location>
        <begin position="24"/>
        <end position="54"/>
    </location>
</feature>
<dbReference type="Gramene" id="OIT28783">
    <property type="protein sequence ID" value="OIT28783"/>
    <property type="gene ID" value="A4A49_37841"/>
</dbReference>
<feature type="compositionally biased region" description="Polar residues" evidence="1">
    <location>
        <begin position="137"/>
        <end position="149"/>
    </location>
</feature>
<dbReference type="KEGG" id="nau:109212217"/>
<dbReference type="OrthoDB" id="1930512at2759"/>
<evidence type="ECO:0000313" key="3">
    <source>
        <dbReference type="Proteomes" id="UP000187609"/>
    </source>
</evidence>
<accession>A0A314KHK7</accession>
<evidence type="ECO:0000313" key="2">
    <source>
        <dbReference type="EMBL" id="OIT28783.1"/>
    </source>
</evidence>
<feature type="compositionally biased region" description="Polar residues" evidence="1">
    <location>
        <begin position="40"/>
        <end position="54"/>
    </location>
</feature>
<proteinExistence type="predicted"/>
<feature type="region of interest" description="Disordered" evidence="1">
    <location>
        <begin position="94"/>
        <end position="149"/>
    </location>
</feature>
<dbReference type="Gene3D" id="2.20.70.10">
    <property type="match status" value="1"/>
</dbReference>
<keyword evidence="3" id="KW-1185">Reference proteome</keyword>
<name>A0A314KHK7_NICAT</name>
<feature type="compositionally biased region" description="Acidic residues" evidence="1">
    <location>
        <begin position="109"/>
        <end position="125"/>
    </location>
</feature>
<evidence type="ECO:0000256" key="1">
    <source>
        <dbReference type="SAM" id="MobiDB-lite"/>
    </source>
</evidence>
<dbReference type="SMR" id="A0A314KHK7"/>
<dbReference type="Proteomes" id="UP000187609">
    <property type="component" value="Unassembled WGS sequence"/>
</dbReference>
<reference evidence="2" key="1">
    <citation type="submission" date="2016-11" db="EMBL/GenBank/DDBJ databases">
        <title>The genome of Nicotiana attenuata.</title>
        <authorList>
            <person name="Xu S."/>
            <person name="Brockmoeller T."/>
            <person name="Gaquerel E."/>
            <person name="Navarro A."/>
            <person name="Kuhl H."/>
            <person name="Gase K."/>
            <person name="Ling Z."/>
            <person name="Zhou W."/>
            <person name="Kreitzer C."/>
            <person name="Stanke M."/>
            <person name="Tang H."/>
            <person name="Lyons E."/>
            <person name="Pandey P."/>
            <person name="Pandey S.P."/>
            <person name="Timmermann B."/>
            <person name="Baldwin I.T."/>
        </authorList>
    </citation>
    <scope>NUCLEOTIDE SEQUENCE [LARGE SCALE GENOMIC DNA]</scope>
    <source>
        <strain evidence="2">UT</strain>
    </source>
</reference>
<dbReference type="InterPro" id="IPR036020">
    <property type="entry name" value="WW_dom_sf"/>
</dbReference>
<dbReference type="SUPFAM" id="SSF51045">
    <property type="entry name" value="WW domain"/>
    <property type="match status" value="1"/>
</dbReference>
<dbReference type="PANTHER" id="PTHR14791">
    <property type="entry name" value="BOMB/KIRA PROTEINS"/>
    <property type="match status" value="1"/>
</dbReference>
<dbReference type="InterPro" id="IPR051105">
    <property type="entry name" value="WWC/KIBRA_Hippo_Reg"/>
</dbReference>
<protein>
    <recommendedName>
        <fullName evidence="4">WW domain-containing protein</fullName>
    </recommendedName>
</protein>
<dbReference type="STRING" id="49451.A0A314KHK7"/>
<sequence>MTGPNMATITASLERSLQNCSLNNHHSNNLSGVTPADGFSDSSENHVLNNNPSDDASLDLNSEISLPYHWEQCLDLKTGEIYYINWRTGMKVKEDPRTNGDEVYGGDLYSEEEEESSYDSDEGSSTEESSFSSSREPQISHNIGNSSGKSGAAVLVVGGCKSCLMYFMVPKEVEDCPKCCGQLLHFDRSENGSP</sequence>
<dbReference type="PANTHER" id="PTHR14791:SF29">
    <property type="entry name" value="PROTEIN KIBRA"/>
    <property type="match status" value="1"/>
</dbReference>
<organism evidence="2 3">
    <name type="scientific">Nicotiana attenuata</name>
    <name type="common">Coyote tobacco</name>
    <dbReference type="NCBI Taxonomy" id="49451"/>
    <lineage>
        <taxon>Eukaryota</taxon>
        <taxon>Viridiplantae</taxon>
        <taxon>Streptophyta</taxon>
        <taxon>Embryophyta</taxon>
        <taxon>Tracheophyta</taxon>
        <taxon>Spermatophyta</taxon>
        <taxon>Magnoliopsida</taxon>
        <taxon>eudicotyledons</taxon>
        <taxon>Gunneridae</taxon>
        <taxon>Pentapetalae</taxon>
        <taxon>asterids</taxon>
        <taxon>lamiids</taxon>
        <taxon>Solanales</taxon>
        <taxon>Solanaceae</taxon>
        <taxon>Nicotianoideae</taxon>
        <taxon>Nicotianeae</taxon>
        <taxon>Nicotiana</taxon>
    </lineage>
</organism>
<evidence type="ECO:0008006" key="4">
    <source>
        <dbReference type="Google" id="ProtNLM"/>
    </source>
</evidence>
<feature type="compositionally biased region" description="Low complexity" evidence="1">
    <location>
        <begin position="126"/>
        <end position="136"/>
    </location>
</feature>
<dbReference type="EMBL" id="MJEQ01001953">
    <property type="protein sequence ID" value="OIT28783.1"/>
    <property type="molecule type" value="Genomic_DNA"/>
</dbReference>
<gene>
    <name evidence="2" type="ORF">A4A49_37841</name>
</gene>
<dbReference type="AlphaFoldDB" id="A0A314KHK7"/>
<comment type="caution">
    <text evidence="2">The sequence shown here is derived from an EMBL/GenBank/DDBJ whole genome shotgun (WGS) entry which is preliminary data.</text>
</comment>